<dbReference type="EMBL" id="SOQX01000007">
    <property type="protein sequence ID" value="TDX99620.1"/>
    <property type="molecule type" value="Genomic_DNA"/>
</dbReference>
<keyword evidence="1" id="KW-1133">Transmembrane helix</keyword>
<reference evidence="2 3" key="1">
    <citation type="submission" date="2019-03" db="EMBL/GenBank/DDBJ databases">
        <title>Genomic Encyclopedia of Type Strains, Phase IV (KMG-IV): sequencing the most valuable type-strain genomes for metagenomic binning, comparative biology and taxonomic classification.</title>
        <authorList>
            <person name="Goeker M."/>
        </authorList>
    </citation>
    <scope>NUCLEOTIDE SEQUENCE [LARGE SCALE GENOMIC DNA]</scope>
    <source>
        <strain evidence="2 3">DSM 16326</strain>
    </source>
</reference>
<keyword evidence="3" id="KW-1185">Reference proteome</keyword>
<proteinExistence type="predicted"/>
<keyword evidence="1" id="KW-0812">Transmembrane</keyword>
<feature type="transmembrane region" description="Helical" evidence="1">
    <location>
        <begin position="35"/>
        <end position="53"/>
    </location>
</feature>
<evidence type="ECO:0000256" key="1">
    <source>
        <dbReference type="SAM" id="Phobius"/>
    </source>
</evidence>
<keyword evidence="1" id="KW-0472">Membrane</keyword>
<evidence type="ECO:0000313" key="2">
    <source>
        <dbReference type="EMBL" id="TDX99620.1"/>
    </source>
</evidence>
<comment type="caution">
    <text evidence="2">The sequence shown here is derived from an EMBL/GenBank/DDBJ whole genome shotgun (WGS) entry which is preliminary data.</text>
</comment>
<name>A0A4R8IGC5_9GAMM</name>
<gene>
    <name evidence="2" type="ORF">EDC23_2405</name>
</gene>
<evidence type="ECO:0000313" key="3">
    <source>
        <dbReference type="Proteomes" id="UP000294914"/>
    </source>
</evidence>
<sequence length="69" mass="7501">MRVIFARMLTLVGSVIVLFGVWKFAAPLIYSNVGIDIMQGIISLLLGGVLTLIGRQVERRQGDGAGRNE</sequence>
<dbReference type="Proteomes" id="UP000294914">
    <property type="component" value="Unassembled WGS sequence"/>
</dbReference>
<accession>A0A4R8IGC5</accession>
<organism evidence="2 3">
    <name type="scientific">Thiohalophilus thiocyanatoxydans</name>
    <dbReference type="NCBI Taxonomy" id="381308"/>
    <lineage>
        <taxon>Bacteria</taxon>
        <taxon>Pseudomonadati</taxon>
        <taxon>Pseudomonadota</taxon>
        <taxon>Gammaproteobacteria</taxon>
        <taxon>Thiohalomonadales</taxon>
        <taxon>Thiohalophilaceae</taxon>
        <taxon>Thiohalophilus</taxon>
    </lineage>
</organism>
<dbReference type="AlphaFoldDB" id="A0A4R8IGC5"/>
<protein>
    <submittedName>
        <fullName evidence="2">Uncharacterized protein</fullName>
    </submittedName>
</protein>